<dbReference type="Gene3D" id="2.60.120.10">
    <property type="entry name" value="Jelly Rolls"/>
    <property type="match status" value="1"/>
</dbReference>
<dbReference type="KEGG" id="nneo:PQG83_00390"/>
<dbReference type="InterPro" id="IPR025979">
    <property type="entry name" value="ChrR-like_cupin_dom"/>
</dbReference>
<dbReference type="InterPro" id="IPR011051">
    <property type="entry name" value="RmlC_Cupin_sf"/>
</dbReference>
<dbReference type="InterPro" id="IPR014710">
    <property type="entry name" value="RmlC-like_jellyroll"/>
</dbReference>
<dbReference type="Pfam" id="PF12973">
    <property type="entry name" value="Cupin_7"/>
    <property type="match status" value="1"/>
</dbReference>
<feature type="domain" description="ChrR-like cupin" evidence="1">
    <location>
        <begin position="4"/>
        <end position="106"/>
    </location>
</feature>
<gene>
    <name evidence="2" type="ORF">PQG83_00390</name>
</gene>
<proteinExistence type="predicted"/>
<evidence type="ECO:0000313" key="2">
    <source>
        <dbReference type="EMBL" id="WNM62236.1"/>
    </source>
</evidence>
<dbReference type="SUPFAM" id="SSF51182">
    <property type="entry name" value="RmlC-like cupins"/>
    <property type="match status" value="1"/>
</dbReference>
<dbReference type="RefSeq" id="WP_312745425.1">
    <property type="nucleotide sequence ID" value="NZ_CP116968.1"/>
</dbReference>
<evidence type="ECO:0000313" key="3">
    <source>
        <dbReference type="Proteomes" id="UP001302494"/>
    </source>
</evidence>
<name>A0AA96K0N4_9BACT</name>
<accession>A0AA96K0N4</accession>
<organism evidence="2 3">
    <name type="scientific">Candidatus Nitrospira neomarina</name>
    <dbReference type="NCBI Taxonomy" id="3020899"/>
    <lineage>
        <taxon>Bacteria</taxon>
        <taxon>Pseudomonadati</taxon>
        <taxon>Nitrospirota</taxon>
        <taxon>Nitrospiria</taxon>
        <taxon>Nitrospirales</taxon>
        <taxon>Nitrospiraceae</taxon>
        <taxon>Nitrospira</taxon>
    </lineage>
</organism>
<dbReference type="EMBL" id="CP116968">
    <property type="protein sequence ID" value="WNM62236.1"/>
    <property type="molecule type" value="Genomic_DNA"/>
</dbReference>
<dbReference type="AlphaFoldDB" id="A0AA96K0N4"/>
<keyword evidence="3" id="KW-1185">Reference proteome</keyword>
<protein>
    <submittedName>
        <fullName evidence="2">Cupin domain-containing protein</fullName>
    </submittedName>
</protein>
<reference evidence="2 3" key="1">
    <citation type="submission" date="2023-01" db="EMBL/GenBank/DDBJ databases">
        <title>Cultivation and genomic characterization of new, ubiquitous marine nitrite-oxidizing bacteria from the Nitrospirales.</title>
        <authorList>
            <person name="Mueller A.J."/>
            <person name="Daebeler A."/>
            <person name="Herbold C.W."/>
            <person name="Kirkegaard R.H."/>
            <person name="Daims H."/>
        </authorList>
    </citation>
    <scope>NUCLEOTIDE SEQUENCE [LARGE SCALE GENOMIC DNA]</scope>
    <source>
        <strain evidence="2 3">DK</strain>
    </source>
</reference>
<evidence type="ECO:0000259" key="1">
    <source>
        <dbReference type="Pfam" id="PF12973"/>
    </source>
</evidence>
<dbReference type="Proteomes" id="UP001302494">
    <property type="component" value="Chromosome"/>
</dbReference>
<sequence length="109" mass="12305">MSKEKFHHTANMQWEKLQEFPGPADVKIVREDPFLGAKTMLVRIPAGGRITPHSHRGIVQHFVLEGQYETDGQVCEPGSYRMMPEHCNVSPISTKEGVTILMIYDPVSN</sequence>